<evidence type="ECO:0000256" key="7">
    <source>
        <dbReference type="ARBA" id="ARBA00022989"/>
    </source>
</evidence>
<feature type="transmembrane region" description="Helical" evidence="9">
    <location>
        <begin position="148"/>
        <end position="168"/>
    </location>
</feature>
<evidence type="ECO:0000313" key="11">
    <source>
        <dbReference type="EMBL" id="NVM93929.1"/>
    </source>
</evidence>
<dbReference type="InterPro" id="IPR047817">
    <property type="entry name" value="ABC2_TM_bact-type"/>
</dbReference>
<dbReference type="InterPro" id="IPR013525">
    <property type="entry name" value="ABC2_TM"/>
</dbReference>
<dbReference type="PANTHER" id="PTHR30413">
    <property type="entry name" value="INNER MEMBRANE TRANSPORT PERMEASE"/>
    <property type="match status" value="1"/>
</dbReference>
<reference evidence="11 12" key="1">
    <citation type="submission" date="2020-02" db="EMBL/GenBank/DDBJ databases">
        <title>Genome sequence of strain AETb3-4.</title>
        <authorList>
            <person name="Gao J."/>
            <person name="Zhang X."/>
        </authorList>
    </citation>
    <scope>NUCLEOTIDE SEQUENCE [LARGE SCALE GENOMIC DNA]</scope>
    <source>
        <strain evidence="11 12">AETb3-4</strain>
    </source>
</reference>
<organism evidence="11 12">
    <name type="scientific">Arthrobacter wenxiniae</name>
    <dbReference type="NCBI Taxonomy" id="2713570"/>
    <lineage>
        <taxon>Bacteria</taxon>
        <taxon>Bacillati</taxon>
        <taxon>Actinomycetota</taxon>
        <taxon>Actinomycetes</taxon>
        <taxon>Micrococcales</taxon>
        <taxon>Micrococcaceae</taxon>
        <taxon>Arthrobacter</taxon>
    </lineage>
</organism>
<gene>
    <name evidence="11" type="ORF">G6034_03190</name>
</gene>
<keyword evidence="3 9" id="KW-0813">Transport</keyword>
<feature type="domain" description="ABC transmembrane type-2" evidence="10">
    <location>
        <begin position="64"/>
        <end position="288"/>
    </location>
</feature>
<evidence type="ECO:0000256" key="3">
    <source>
        <dbReference type="ARBA" id="ARBA00022448"/>
    </source>
</evidence>
<sequence length="295" mass="33458">MTEITAELPKPAVVRDVPVDLSKLSRVGARPPFLDYLVQLWDFRQFIYYDARARVQSGTRRDKLGSAWLILNPVFNGMTYFLVFGLLLKTSKGIPNFISYLVIGIFMFQITSGAIVSGARSMQQNKALVQGFSFPRAALPIGVNVRELLANIPLIIAMLLIILVVPPVEPISWRWLLLVPVLALQFIFNLGIGLILARIISRVNDVTHLLPFTLRLLMYMSAVFYSLDRFSNHPTIYWLMQANPMFLIIDITRDAVMYGVTPSWHSWAMLSAWASIALIVGMLFFWKAEESYVRG</sequence>
<keyword evidence="6 9" id="KW-0812">Transmembrane</keyword>
<feature type="transmembrane region" description="Helical" evidence="9">
    <location>
        <begin position="94"/>
        <end position="116"/>
    </location>
</feature>
<keyword evidence="5" id="KW-0997">Cell inner membrane</keyword>
<dbReference type="PROSITE" id="PS51012">
    <property type="entry name" value="ABC_TM2"/>
    <property type="match status" value="1"/>
</dbReference>
<comment type="caution">
    <text evidence="11">The sequence shown here is derived from an EMBL/GenBank/DDBJ whole genome shotgun (WGS) entry which is preliminary data.</text>
</comment>
<evidence type="ECO:0000256" key="6">
    <source>
        <dbReference type="ARBA" id="ARBA00022692"/>
    </source>
</evidence>
<keyword evidence="7 9" id="KW-1133">Transmembrane helix</keyword>
<evidence type="ECO:0000259" key="10">
    <source>
        <dbReference type="PROSITE" id="PS51012"/>
    </source>
</evidence>
<dbReference type="PANTHER" id="PTHR30413:SF8">
    <property type="entry name" value="TRANSPORT PERMEASE PROTEIN"/>
    <property type="match status" value="1"/>
</dbReference>
<feature type="transmembrane region" description="Helical" evidence="9">
    <location>
        <begin position="174"/>
        <end position="197"/>
    </location>
</feature>
<feature type="transmembrane region" description="Helical" evidence="9">
    <location>
        <begin position="267"/>
        <end position="286"/>
    </location>
</feature>
<dbReference type="EMBL" id="JAAMFM010000003">
    <property type="protein sequence ID" value="NVM93929.1"/>
    <property type="molecule type" value="Genomic_DNA"/>
</dbReference>
<feature type="transmembrane region" description="Helical" evidence="9">
    <location>
        <begin position="67"/>
        <end position="88"/>
    </location>
</feature>
<evidence type="ECO:0000313" key="12">
    <source>
        <dbReference type="Proteomes" id="UP000543556"/>
    </source>
</evidence>
<keyword evidence="8 9" id="KW-0472">Membrane</keyword>
<dbReference type="Pfam" id="PF01061">
    <property type="entry name" value="ABC2_membrane"/>
    <property type="match status" value="1"/>
</dbReference>
<evidence type="ECO:0000256" key="8">
    <source>
        <dbReference type="ARBA" id="ARBA00023136"/>
    </source>
</evidence>
<accession>A0A7Y7IEB5</accession>
<feature type="transmembrane region" description="Helical" evidence="9">
    <location>
        <begin position="209"/>
        <end position="227"/>
    </location>
</feature>
<dbReference type="AlphaFoldDB" id="A0A7Y7IEB5"/>
<dbReference type="GO" id="GO:0005886">
    <property type="term" value="C:plasma membrane"/>
    <property type="evidence" value="ECO:0007669"/>
    <property type="project" value="UniProtKB-SubCell"/>
</dbReference>
<keyword evidence="4 9" id="KW-1003">Cell membrane</keyword>
<evidence type="ECO:0000256" key="2">
    <source>
        <dbReference type="ARBA" id="ARBA00007783"/>
    </source>
</evidence>
<dbReference type="GO" id="GO:0140359">
    <property type="term" value="F:ABC-type transporter activity"/>
    <property type="evidence" value="ECO:0007669"/>
    <property type="project" value="InterPro"/>
</dbReference>
<proteinExistence type="inferred from homology"/>
<comment type="subcellular location">
    <subcellularLocation>
        <location evidence="1">Cell inner membrane</location>
        <topology evidence="1">Multi-pass membrane protein</topology>
    </subcellularLocation>
    <subcellularLocation>
        <location evidence="9">Cell membrane</location>
        <topology evidence="9">Multi-pass membrane protein</topology>
    </subcellularLocation>
</comment>
<comment type="similarity">
    <text evidence="2 9">Belongs to the ABC-2 integral membrane protein family.</text>
</comment>
<evidence type="ECO:0000256" key="4">
    <source>
        <dbReference type="ARBA" id="ARBA00022475"/>
    </source>
</evidence>
<dbReference type="GO" id="GO:0015920">
    <property type="term" value="P:lipopolysaccharide transport"/>
    <property type="evidence" value="ECO:0007669"/>
    <property type="project" value="TreeGrafter"/>
</dbReference>
<name>A0A7Y7IEB5_9MICC</name>
<evidence type="ECO:0000256" key="9">
    <source>
        <dbReference type="RuleBase" id="RU361157"/>
    </source>
</evidence>
<evidence type="ECO:0000256" key="1">
    <source>
        <dbReference type="ARBA" id="ARBA00004429"/>
    </source>
</evidence>
<keyword evidence="12" id="KW-1185">Reference proteome</keyword>
<evidence type="ECO:0000256" key="5">
    <source>
        <dbReference type="ARBA" id="ARBA00022519"/>
    </source>
</evidence>
<dbReference type="Proteomes" id="UP000543556">
    <property type="component" value="Unassembled WGS sequence"/>
</dbReference>
<protein>
    <recommendedName>
        <fullName evidence="9">Transport permease protein</fullName>
    </recommendedName>
</protein>
<dbReference type="RefSeq" id="WP_176633669.1">
    <property type="nucleotide sequence ID" value="NZ_JAAMFM010000003.1"/>
</dbReference>